<organism evidence="5 6">
    <name type="scientific">Clostridium amylolyticum</name>
    <dbReference type="NCBI Taxonomy" id="1121298"/>
    <lineage>
        <taxon>Bacteria</taxon>
        <taxon>Bacillati</taxon>
        <taxon>Bacillota</taxon>
        <taxon>Clostridia</taxon>
        <taxon>Eubacteriales</taxon>
        <taxon>Clostridiaceae</taxon>
        <taxon>Clostridium</taxon>
    </lineage>
</organism>
<dbReference type="InterPro" id="IPR003593">
    <property type="entry name" value="AAA+_ATPase"/>
</dbReference>
<keyword evidence="3 5" id="KW-0067">ATP-binding</keyword>
<dbReference type="InterPro" id="IPR027417">
    <property type="entry name" value="P-loop_NTPase"/>
</dbReference>
<name>A0A1M6NZD3_9CLOT</name>
<dbReference type="EMBL" id="FQZO01000013">
    <property type="protein sequence ID" value="SHK01000.1"/>
    <property type="molecule type" value="Genomic_DNA"/>
</dbReference>
<dbReference type="Proteomes" id="UP000184080">
    <property type="component" value="Unassembled WGS sequence"/>
</dbReference>
<feature type="domain" description="ABC transporter" evidence="4">
    <location>
        <begin position="6"/>
        <end position="231"/>
    </location>
</feature>
<dbReference type="CDD" id="cd03230">
    <property type="entry name" value="ABC_DR_subfamily_A"/>
    <property type="match status" value="1"/>
</dbReference>
<dbReference type="GO" id="GO:0016887">
    <property type="term" value="F:ATP hydrolysis activity"/>
    <property type="evidence" value="ECO:0007669"/>
    <property type="project" value="InterPro"/>
</dbReference>
<dbReference type="SMART" id="SM00382">
    <property type="entry name" value="AAA"/>
    <property type="match status" value="1"/>
</dbReference>
<accession>A0A1M6NZD3</accession>
<dbReference type="SUPFAM" id="SSF52540">
    <property type="entry name" value="P-loop containing nucleoside triphosphate hydrolases"/>
    <property type="match status" value="1"/>
</dbReference>
<evidence type="ECO:0000313" key="5">
    <source>
        <dbReference type="EMBL" id="SHK01000.1"/>
    </source>
</evidence>
<dbReference type="InterPro" id="IPR003439">
    <property type="entry name" value="ABC_transporter-like_ATP-bd"/>
</dbReference>
<evidence type="ECO:0000256" key="1">
    <source>
        <dbReference type="ARBA" id="ARBA00022448"/>
    </source>
</evidence>
<proteinExistence type="predicted"/>
<evidence type="ECO:0000259" key="4">
    <source>
        <dbReference type="PROSITE" id="PS50893"/>
    </source>
</evidence>
<evidence type="ECO:0000256" key="2">
    <source>
        <dbReference type="ARBA" id="ARBA00022741"/>
    </source>
</evidence>
<dbReference type="InterPro" id="IPR051782">
    <property type="entry name" value="ABC_Transporter_VariousFunc"/>
</dbReference>
<keyword evidence="1" id="KW-0813">Transport</keyword>
<dbReference type="Pfam" id="PF00005">
    <property type="entry name" value="ABC_tran"/>
    <property type="match status" value="1"/>
</dbReference>
<dbReference type="RefSeq" id="WP_073012477.1">
    <property type="nucleotide sequence ID" value="NZ_FQZO01000013.1"/>
</dbReference>
<dbReference type="PANTHER" id="PTHR42939:SF3">
    <property type="entry name" value="ABC TRANSPORTER ATP-BINDING COMPONENT"/>
    <property type="match status" value="1"/>
</dbReference>
<keyword evidence="6" id="KW-1185">Reference proteome</keyword>
<dbReference type="PANTHER" id="PTHR42939">
    <property type="entry name" value="ABC TRANSPORTER ATP-BINDING PROTEIN ALBC-RELATED"/>
    <property type="match status" value="1"/>
</dbReference>
<dbReference type="STRING" id="1121298.SAMN05444401_0368"/>
<keyword evidence="2" id="KW-0547">Nucleotide-binding</keyword>
<dbReference type="AlphaFoldDB" id="A0A1M6NZD3"/>
<dbReference type="OrthoDB" id="9804819at2"/>
<reference evidence="5 6" key="1">
    <citation type="submission" date="2016-11" db="EMBL/GenBank/DDBJ databases">
        <authorList>
            <person name="Jaros S."/>
            <person name="Januszkiewicz K."/>
            <person name="Wedrychowicz H."/>
        </authorList>
    </citation>
    <scope>NUCLEOTIDE SEQUENCE [LARGE SCALE GENOMIC DNA]</scope>
    <source>
        <strain evidence="5 6">DSM 21864</strain>
    </source>
</reference>
<gene>
    <name evidence="5" type="ORF">SAMN05444401_0368</name>
</gene>
<dbReference type="PROSITE" id="PS50893">
    <property type="entry name" value="ABC_TRANSPORTER_2"/>
    <property type="match status" value="1"/>
</dbReference>
<protein>
    <submittedName>
        <fullName evidence="5">ABC-2 type transport system ATP-binding protein</fullName>
    </submittedName>
</protein>
<evidence type="ECO:0000256" key="3">
    <source>
        <dbReference type="ARBA" id="ARBA00022840"/>
    </source>
</evidence>
<dbReference type="GO" id="GO:0005524">
    <property type="term" value="F:ATP binding"/>
    <property type="evidence" value="ECO:0007669"/>
    <property type="project" value="UniProtKB-KW"/>
</dbReference>
<dbReference type="Gene3D" id="3.40.50.300">
    <property type="entry name" value="P-loop containing nucleotide triphosphate hydrolases"/>
    <property type="match status" value="1"/>
</dbReference>
<sequence>MTDDYLKLKGVSKKFPDFTLKDICFTLPKGYIMGGIGPNGAGKTTTIQLILNILEKDAGEVLVFGMDNVKNEISIKQNVGVVFDNIFYVDSWSVRDTEKALSIFYEEWKHDVFEEMITRFDLPWNKKVSELSRGMQMKLMLAAAFSHNAKLLILDEPTSGLDPVMRDEFLEILQDYIKDGERSVLFSTHITTDLEKIADYITFINQGKMFYTGSLEDLLCGFRIIKGRPKDLTKILEDKIIGLRSTDIGFEGLIRIEDKVYFENFVVDNATLDDIVIHVSKKGVRS</sequence>
<evidence type="ECO:0000313" key="6">
    <source>
        <dbReference type="Proteomes" id="UP000184080"/>
    </source>
</evidence>